<keyword evidence="3" id="KW-1185">Reference proteome</keyword>
<comment type="caution">
    <text evidence="2">The sequence shown here is derived from an EMBL/GenBank/DDBJ whole genome shotgun (WGS) entry which is preliminary data.</text>
</comment>
<dbReference type="EC" id="1.-.-.-" evidence="2"/>
<dbReference type="RefSeq" id="WP_370441395.1">
    <property type="nucleotide sequence ID" value="NZ_JBGFTU010000010.1"/>
</dbReference>
<dbReference type="GO" id="GO:0016491">
    <property type="term" value="F:oxidoreductase activity"/>
    <property type="evidence" value="ECO:0007669"/>
    <property type="project" value="UniProtKB-KW"/>
</dbReference>
<reference evidence="2 3" key="1">
    <citation type="submission" date="2024-07" db="EMBL/GenBank/DDBJ databases">
        <authorList>
            <person name="Thanompreechachai J."/>
            <person name="Duangmal K."/>
        </authorList>
    </citation>
    <scope>NUCLEOTIDE SEQUENCE [LARGE SCALE GENOMIC DNA]</scope>
    <source>
        <strain evidence="2 3">LSe6-4</strain>
    </source>
</reference>
<evidence type="ECO:0000313" key="3">
    <source>
        <dbReference type="Proteomes" id="UP001565927"/>
    </source>
</evidence>
<dbReference type="SUPFAM" id="SSF50475">
    <property type="entry name" value="FMN-binding split barrel"/>
    <property type="match status" value="1"/>
</dbReference>
<dbReference type="Proteomes" id="UP001565927">
    <property type="component" value="Unassembled WGS sequence"/>
</dbReference>
<protein>
    <submittedName>
        <fullName evidence="2">Pyridoxamine 5'-phosphate oxidase family protein</fullName>
        <ecNumber evidence="2">1.-.-.-</ecNumber>
    </submittedName>
</protein>
<gene>
    <name evidence="2" type="ORF">AB2L27_10400</name>
</gene>
<feature type="compositionally biased region" description="Gly residues" evidence="1">
    <location>
        <begin position="159"/>
        <end position="169"/>
    </location>
</feature>
<name>A0ABV4H439_9ACTN</name>
<organism evidence="2 3">
    <name type="scientific">Kineococcus halophytocola</name>
    <dbReference type="NCBI Taxonomy" id="3234027"/>
    <lineage>
        <taxon>Bacteria</taxon>
        <taxon>Bacillati</taxon>
        <taxon>Actinomycetota</taxon>
        <taxon>Actinomycetes</taxon>
        <taxon>Kineosporiales</taxon>
        <taxon>Kineosporiaceae</taxon>
        <taxon>Kineococcus</taxon>
    </lineage>
</organism>
<sequence>MERDDRDGVGAVTVLPEHECWRLLRAQTHGRLAFTAADGRPDVRPVNHVVDGGSVVVRTHAGGSLPVPDRPRSGPQDLPVAFEVDGLEAASGTDGPGHAWSVVLRGNAAPVEGLGGALDVGALPLAPFWAGAGHVVLRVTGTVSGRRLPLTDPARWRPGGAGQRGPVEG</sequence>
<dbReference type="Gene3D" id="2.30.110.10">
    <property type="entry name" value="Electron Transport, Fmn-binding Protein, Chain A"/>
    <property type="match status" value="1"/>
</dbReference>
<feature type="region of interest" description="Disordered" evidence="1">
    <location>
        <begin position="147"/>
        <end position="169"/>
    </location>
</feature>
<evidence type="ECO:0000313" key="2">
    <source>
        <dbReference type="EMBL" id="MEZ0165171.1"/>
    </source>
</evidence>
<dbReference type="Pfam" id="PF12900">
    <property type="entry name" value="Pyridox_ox_2"/>
    <property type="match status" value="1"/>
</dbReference>
<dbReference type="EMBL" id="JBGFTU010000010">
    <property type="protein sequence ID" value="MEZ0165171.1"/>
    <property type="molecule type" value="Genomic_DNA"/>
</dbReference>
<keyword evidence="2" id="KW-0560">Oxidoreductase</keyword>
<accession>A0ABV4H439</accession>
<dbReference type="InterPro" id="IPR024747">
    <property type="entry name" value="Pyridox_Oxase-rel"/>
</dbReference>
<evidence type="ECO:0000256" key="1">
    <source>
        <dbReference type="SAM" id="MobiDB-lite"/>
    </source>
</evidence>
<proteinExistence type="predicted"/>
<dbReference type="InterPro" id="IPR012349">
    <property type="entry name" value="Split_barrel_FMN-bd"/>
</dbReference>